<feature type="non-terminal residue" evidence="2">
    <location>
        <position position="44"/>
    </location>
</feature>
<reference evidence="2" key="1">
    <citation type="submission" date="2021-06" db="EMBL/GenBank/DDBJ databases">
        <authorList>
            <person name="Kallberg Y."/>
            <person name="Tangrot J."/>
            <person name="Rosling A."/>
        </authorList>
    </citation>
    <scope>NUCLEOTIDE SEQUENCE</scope>
    <source>
        <strain evidence="2">MA453B</strain>
    </source>
</reference>
<gene>
    <name evidence="2" type="ORF">DERYTH_LOCUS25193</name>
</gene>
<feature type="non-terminal residue" evidence="2">
    <location>
        <position position="1"/>
    </location>
</feature>
<name>A0A9N9PBX7_9GLOM</name>
<feature type="transmembrane region" description="Helical" evidence="1">
    <location>
        <begin position="17"/>
        <end position="42"/>
    </location>
</feature>
<keyword evidence="1" id="KW-1133">Transmembrane helix</keyword>
<dbReference type="Proteomes" id="UP000789405">
    <property type="component" value="Unassembled WGS sequence"/>
</dbReference>
<keyword evidence="3" id="KW-1185">Reference proteome</keyword>
<proteinExistence type="predicted"/>
<comment type="caution">
    <text evidence="2">The sequence shown here is derived from an EMBL/GenBank/DDBJ whole genome shotgun (WGS) entry which is preliminary data.</text>
</comment>
<dbReference type="OrthoDB" id="2413577at2759"/>
<evidence type="ECO:0000313" key="3">
    <source>
        <dbReference type="Proteomes" id="UP000789405"/>
    </source>
</evidence>
<organism evidence="2 3">
    <name type="scientific">Dentiscutata erythropus</name>
    <dbReference type="NCBI Taxonomy" id="1348616"/>
    <lineage>
        <taxon>Eukaryota</taxon>
        <taxon>Fungi</taxon>
        <taxon>Fungi incertae sedis</taxon>
        <taxon>Mucoromycota</taxon>
        <taxon>Glomeromycotina</taxon>
        <taxon>Glomeromycetes</taxon>
        <taxon>Diversisporales</taxon>
        <taxon>Gigasporaceae</taxon>
        <taxon>Dentiscutata</taxon>
    </lineage>
</organism>
<accession>A0A9N9PBX7</accession>
<dbReference type="EMBL" id="CAJVPY010045682">
    <property type="protein sequence ID" value="CAG8809924.1"/>
    <property type="molecule type" value="Genomic_DNA"/>
</dbReference>
<sequence>SAVLDFNLSVASVCRVVVSWCFCLAFVVGVIHFGISFVAGIVSP</sequence>
<dbReference type="AlphaFoldDB" id="A0A9N9PBX7"/>
<keyword evidence="1" id="KW-0812">Transmembrane</keyword>
<protein>
    <submittedName>
        <fullName evidence="2">3466_t:CDS:1</fullName>
    </submittedName>
</protein>
<evidence type="ECO:0000256" key="1">
    <source>
        <dbReference type="SAM" id="Phobius"/>
    </source>
</evidence>
<evidence type="ECO:0000313" key="2">
    <source>
        <dbReference type="EMBL" id="CAG8809924.1"/>
    </source>
</evidence>
<keyword evidence="1" id="KW-0472">Membrane</keyword>